<reference evidence="1 2" key="1">
    <citation type="submission" date="2017-06" db="EMBL/GenBank/DDBJ databases">
        <title>Genome Sequencing of the methanotroph Methylovulum psychrotolerants str. HV10-M2 isolated from a high-altitude environment.</title>
        <authorList>
            <person name="Mateos-Rivera A."/>
        </authorList>
    </citation>
    <scope>NUCLEOTIDE SEQUENCE [LARGE SCALE GENOMIC DNA]</scope>
    <source>
        <strain evidence="1 2">HV10_M2</strain>
    </source>
</reference>
<proteinExistence type="predicted"/>
<dbReference type="EMBL" id="CP022129">
    <property type="protein sequence ID" value="ASF47907.1"/>
    <property type="molecule type" value="Genomic_DNA"/>
</dbReference>
<dbReference type="KEGG" id="mpsy:CEK71_18565"/>
<keyword evidence="2" id="KW-1185">Reference proteome</keyword>
<evidence type="ECO:0000313" key="2">
    <source>
        <dbReference type="Proteomes" id="UP000197019"/>
    </source>
</evidence>
<dbReference type="RefSeq" id="WP_088620777.1">
    <property type="nucleotide sequence ID" value="NZ_CP022129.1"/>
</dbReference>
<organism evidence="1 2">
    <name type="scientific">Methylovulum psychrotolerans</name>
    <dbReference type="NCBI Taxonomy" id="1704499"/>
    <lineage>
        <taxon>Bacteria</taxon>
        <taxon>Pseudomonadati</taxon>
        <taxon>Pseudomonadota</taxon>
        <taxon>Gammaproteobacteria</taxon>
        <taxon>Methylococcales</taxon>
        <taxon>Methylococcaceae</taxon>
        <taxon>Methylovulum</taxon>
    </lineage>
</organism>
<dbReference type="Proteomes" id="UP000197019">
    <property type="component" value="Chromosome"/>
</dbReference>
<name>A0A1Z4C2Y5_9GAMM</name>
<evidence type="ECO:0000313" key="1">
    <source>
        <dbReference type="EMBL" id="ASF47907.1"/>
    </source>
</evidence>
<accession>A0A1Z4C2Y5</accession>
<dbReference type="AlphaFoldDB" id="A0A1Z4C2Y5"/>
<dbReference type="OrthoDB" id="9999219at2"/>
<gene>
    <name evidence="1" type="ORF">CEK71_18565</name>
</gene>
<protein>
    <submittedName>
        <fullName evidence="1">Uncharacterized protein</fullName>
    </submittedName>
</protein>
<sequence length="120" mass="13833">MHIHNTIWQYDDLHQLRNYPYLKALNITRTLSDHGYPNGYDIEILLSRYSAGSTKDLQLVFIGAVDIHISQQAGLFGLFVTIEDVADRQLEEMKFRVVEQEEGVFCFYCKAFTASLVEPT</sequence>